<dbReference type="SMART" id="SM00421">
    <property type="entry name" value="HTH_LUXR"/>
    <property type="match status" value="1"/>
</dbReference>
<dbReference type="Pfam" id="PF00196">
    <property type="entry name" value="GerE"/>
    <property type="match status" value="1"/>
</dbReference>
<dbReference type="PRINTS" id="PR00038">
    <property type="entry name" value="HTHLUXR"/>
</dbReference>
<dbReference type="InterPro" id="IPR036388">
    <property type="entry name" value="WH-like_DNA-bd_sf"/>
</dbReference>
<dbReference type="Proteomes" id="UP000031258">
    <property type="component" value="Unassembled WGS sequence"/>
</dbReference>
<dbReference type="Pfam" id="PF07366">
    <property type="entry name" value="SnoaL"/>
    <property type="match status" value="1"/>
</dbReference>
<dbReference type="EMBL" id="JSWE01000090">
    <property type="protein sequence ID" value="KIE05687.1"/>
    <property type="molecule type" value="Genomic_DNA"/>
</dbReference>
<dbReference type="Gene3D" id="1.10.10.10">
    <property type="entry name" value="Winged helix-like DNA-binding domain superfamily/Winged helix DNA-binding domain"/>
    <property type="match status" value="1"/>
</dbReference>
<dbReference type="CDD" id="cd06170">
    <property type="entry name" value="LuxR_C_like"/>
    <property type="match status" value="1"/>
</dbReference>
<dbReference type="PANTHER" id="PTHR38436">
    <property type="entry name" value="POLYKETIDE CYCLASE SNOAL-LIKE DOMAIN"/>
    <property type="match status" value="1"/>
</dbReference>
<dbReference type="GO" id="GO:0006355">
    <property type="term" value="P:regulation of DNA-templated transcription"/>
    <property type="evidence" value="ECO:0007669"/>
    <property type="project" value="InterPro"/>
</dbReference>
<accession>A0A0C1MUB6</accession>
<protein>
    <recommendedName>
        <fullName evidence="1">HTH luxR-type domain-containing protein</fullName>
    </recommendedName>
</protein>
<evidence type="ECO:0000313" key="2">
    <source>
        <dbReference type="EMBL" id="KIE05687.1"/>
    </source>
</evidence>
<dbReference type="AlphaFoldDB" id="A0A0C1MUB6"/>
<name>A0A0C1MUB6_9RICK</name>
<proteinExistence type="predicted"/>
<dbReference type="InterPro" id="IPR016032">
    <property type="entry name" value="Sig_transdc_resp-reg_C-effctor"/>
</dbReference>
<sequence>MKFKKIIESFLNELWNTKCNDENALYSTFNDKVLITSPLGKKIGKNQILNVNNSWLTGFPNITVSNIEYIMAGNKVVTKWICTGKHENEFNSYAATGKIVQYQGVTIFEFESNKIVNYECYINMLDIYSQLGMYLEFEKYKNQNLIKLNYELLINELKNYGLLSLSKREIESICFFIHSKSSKEIGRILNLSYRTIETYLANAMYKIGVNSKSDLINKLEADGVIHIFRDLYTLLIS</sequence>
<reference evidence="2 3" key="1">
    <citation type="submission" date="2014-11" db="EMBL/GenBank/DDBJ databases">
        <title>A Rickettsiales Symbiont of Amoebae With Ancient Features.</title>
        <authorList>
            <person name="Schulz F."/>
            <person name="Martijn J."/>
            <person name="Wascher F."/>
            <person name="Kostanjsek R."/>
            <person name="Ettema T.J."/>
            <person name="Horn M."/>
        </authorList>
    </citation>
    <scope>NUCLEOTIDE SEQUENCE [LARGE SCALE GENOMIC DNA]</scope>
    <source>
        <strain evidence="2 3">UWC36</strain>
    </source>
</reference>
<dbReference type="PANTHER" id="PTHR38436:SF1">
    <property type="entry name" value="ESTER CYCLASE"/>
    <property type="match status" value="1"/>
</dbReference>
<comment type="caution">
    <text evidence="2">The sequence shown here is derived from an EMBL/GenBank/DDBJ whole genome shotgun (WGS) entry which is preliminary data.</text>
</comment>
<dbReference type="InterPro" id="IPR009959">
    <property type="entry name" value="Cyclase_SnoaL-like"/>
</dbReference>
<evidence type="ECO:0000313" key="3">
    <source>
        <dbReference type="Proteomes" id="UP000031258"/>
    </source>
</evidence>
<dbReference type="InterPro" id="IPR032710">
    <property type="entry name" value="NTF2-like_dom_sf"/>
</dbReference>
<feature type="domain" description="HTH luxR-type" evidence="1">
    <location>
        <begin position="158"/>
        <end position="223"/>
    </location>
</feature>
<dbReference type="GO" id="GO:0030638">
    <property type="term" value="P:polyketide metabolic process"/>
    <property type="evidence" value="ECO:0007669"/>
    <property type="project" value="InterPro"/>
</dbReference>
<evidence type="ECO:0000259" key="1">
    <source>
        <dbReference type="PROSITE" id="PS50043"/>
    </source>
</evidence>
<dbReference type="PROSITE" id="PS50043">
    <property type="entry name" value="HTH_LUXR_2"/>
    <property type="match status" value="1"/>
</dbReference>
<dbReference type="RefSeq" id="WP_039455601.1">
    <property type="nucleotide sequence ID" value="NZ_JSWE01000090.1"/>
</dbReference>
<dbReference type="Gene3D" id="3.10.450.50">
    <property type="match status" value="1"/>
</dbReference>
<dbReference type="InterPro" id="IPR000792">
    <property type="entry name" value="Tscrpt_reg_LuxR_C"/>
</dbReference>
<dbReference type="SUPFAM" id="SSF46894">
    <property type="entry name" value="C-terminal effector domain of the bipartite response regulators"/>
    <property type="match status" value="1"/>
</dbReference>
<dbReference type="STRING" id="86105.NF27_DN00030"/>
<organism evidence="2 3">
    <name type="scientific">Candidatus Jidaibacter acanthamoebae</name>
    <dbReference type="NCBI Taxonomy" id="86105"/>
    <lineage>
        <taxon>Bacteria</taxon>
        <taxon>Pseudomonadati</taxon>
        <taxon>Pseudomonadota</taxon>
        <taxon>Alphaproteobacteria</taxon>
        <taxon>Rickettsiales</taxon>
        <taxon>Candidatus Midichloriaceae</taxon>
        <taxon>Candidatus Jidaibacter</taxon>
    </lineage>
</organism>
<dbReference type="GO" id="GO:0003677">
    <property type="term" value="F:DNA binding"/>
    <property type="evidence" value="ECO:0007669"/>
    <property type="project" value="InterPro"/>
</dbReference>
<gene>
    <name evidence="2" type="ORF">NF27_DN00030</name>
</gene>
<dbReference type="OrthoDB" id="3170288at2"/>
<keyword evidence="3" id="KW-1185">Reference proteome</keyword>
<dbReference type="SUPFAM" id="SSF54427">
    <property type="entry name" value="NTF2-like"/>
    <property type="match status" value="1"/>
</dbReference>